<dbReference type="AlphaFoldDB" id="A0AA39KFX9"/>
<accession>A0AA39KFX9</accession>
<organism evidence="1 2">
    <name type="scientific">Armillaria novae-zelandiae</name>
    <dbReference type="NCBI Taxonomy" id="153914"/>
    <lineage>
        <taxon>Eukaryota</taxon>
        <taxon>Fungi</taxon>
        <taxon>Dikarya</taxon>
        <taxon>Basidiomycota</taxon>
        <taxon>Agaricomycotina</taxon>
        <taxon>Agaricomycetes</taxon>
        <taxon>Agaricomycetidae</taxon>
        <taxon>Agaricales</taxon>
        <taxon>Marasmiineae</taxon>
        <taxon>Physalacriaceae</taxon>
        <taxon>Armillaria</taxon>
    </lineage>
</organism>
<proteinExistence type="predicted"/>
<evidence type="ECO:0000313" key="1">
    <source>
        <dbReference type="EMBL" id="KAK0460375.1"/>
    </source>
</evidence>
<dbReference type="Proteomes" id="UP001175227">
    <property type="component" value="Unassembled WGS sequence"/>
</dbReference>
<dbReference type="EMBL" id="JAUEPR010000173">
    <property type="protein sequence ID" value="KAK0460375.1"/>
    <property type="molecule type" value="Genomic_DNA"/>
</dbReference>
<keyword evidence="2" id="KW-1185">Reference proteome</keyword>
<evidence type="ECO:0000313" key="2">
    <source>
        <dbReference type="Proteomes" id="UP001175227"/>
    </source>
</evidence>
<sequence length="129" mass="15031">MAVECCYLVRDLRMWGLTTHMIPSHIPGIILAQVRCHRERNKRGWKPLPLLGAEFEPEIPTLIDVTMFLSENHRRRWYNGKEMLRLLENLSVRISVFLQMKNKNEAMEQDRLPSSSLKMINLGGRDGSV</sequence>
<gene>
    <name evidence="1" type="ORF">IW261DRAFT_1428946</name>
</gene>
<comment type="caution">
    <text evidence="1">The sequence shown here is derived from an EMBL/GenBank/DDBJ whole genome shotgun (WGS) entry which is preliminary data.</text>
</comment>
<reference evidence="1" key="1">
    <citation type="submission" date="2023-06" db="EMBL/GenBank/DDBJ databases">
        <authorList>
            <consortium name="Lawrence Berkeley National Laboratory"/>
            <person name="Ahrendt S."/>
            <person name="Sahu N."/>
            <person name="Indic B."/>
            <person name="Wong-Bajracharya J."/>
            <person name="Merenyi Z."/>
            <person name="Ke H.-M."/>
            <person name="Monk M."/>
            <person name="Kocsube S."/>
            <person name="Drula E."/>
            <person name="Lipzen A."/>
            <person name="Balint B."/>
            <person name="Henrissat B."/>
            <person name="Andreopoulos B."/>
            <person name="Martin F.M."/>
            <person name="Harder C.B."/>
            <person name="Rigling D."/>
            <person name="Ford K.L."/>
            <person name="Foster G.D."/>
            <person name="Pangilinan J."/>
            <person name="Papanicolaou A."/>
            <person name="Barry K."/>
            <person name="LaButti K."/>
            <person name="Viragh M."/>
            <person name="Koriabine M."/>
            <person name="Yan M."/>
            <person name="Riley R."/>
            <person name="Champramary S."/>
            <person name="Plett K.L."/>
            <person name="Tsai I.J."/>
            <person name="Slot J."/>
            <person name="Sipos G."/>
            <person name="Plett J."/>
            <person name="Nagy L.G."/>
            <person name="Grigoriev I.V."/>
        </authorList>
    </citation>
    <scope>NUCLEOTIDE SEQUENCE</scope>
    <source>
        <strain evidence="1">ICMP 16352</strain>
    </source>
</reference>
<name>A0AA39KFX9_9AGAR</name>
<protein>
    <submittedName>
        <fullName evidence="1">Uncharacterized protein</fullName>
    </submittedName>
</protein>